<dbReference type="PANTHER" id="PTHR34488">
    <property type="entry name" value="SI:CH211-245H14.1-RELATED"/>
    <property type="match status" value="1"/>
</dbReference>
<proteinExistence type="predicted"/>
<accession>A0A9W7X2Z0</accession>
<dbReference type="EMBL" id="JAFHDT010000002">
    <property type="protein sequence ID" value="KAI7813632.1"/>
    <property type="molecule type" value="Genomic_DNA"/>
</dbReference>
<comment type="caution">
    <text evidence="1">The sequence shown here is derived from an EMBL/GenBank/DDBJ whole genome shotgun (WGS) entry which is preliminary data.</text>
</comment>
<sequence length="230" mass="26194">MMRKGRVNVLNNCRSAFLVRIFCNERLNTLSISLRPLSFSPQWMKSGSSAENMQPLNYTVILTGDTHKFHRDFIDALNRETLCLREVSTEQESDFILHFRFVSALSDSHTDGQNYSKRTDKPVVLVVLHNTLDSNSVPNSSECVNNPDVFIVDCIFCDFEGLRHCQINRNAVIAVSHWLNTKMKSLRTVRPNANEDEHKTVAPSSSYKNLFSLELSSSLTYIVSLNLFSL</sequence>
<organism evidence="1 2">
    <name type="scientific">Triplophysa rosa</name>
    <name type="common">Cave loach</name>
    <dbReference type="NCBI Taxonomy" id="992332"/>
    <lineage>
        <taxon>Eukaryota</taxon>
        <taxon>Metazoa</taxon>
        <taxon>Chordata</taxon>
        <taxon>Craniata</taxon>
        <taxon>Vertebrata</taxon>
        <taxon>Euteleostomi</taxon>
        <taxon>Actinopterygii</taxon>
        <taxon>Neopterygii</taxon>
        <taxon>Teleostei</taxon>
        <taxon>Ostariophysi</taxon>
        <taxon>Cypriniformes</taxon>
        <taxon>Nemacheilidae</taxon>
        <taxon>Triplophysa</taxon>
    </lineage>
</organism>
<dbReference type="Proteomes" id="UP001059041">
    <property type="component" value="Linkage Group LG2"/>
</dbReference>
<dbReference type="AlphaFoldDB" id="A0A9W7X2Z0"/>
<gene>
    <name evidence="1" type="ORF">IRJ41_023246</name>
</gene>
<protein>
    <submittedName>
        <fullName evidence="1">Uncharacterized protein</fullName>
    </submittedName>
</protein>
<evidence type="ECO:0000313" key="2">
    <source>
        <dbReference type="Proteomes" id="UP001059041"/>
    </source>
</evidence>
<keyword evidence="2" id="KW-1185">Reference proteome</keyword>
<name>A0A9W7X2Z0_TRIRA</name>
<reference evidence="1" key="1">
    <citation type="submission" date="2021-02" db="EMBL/GenBank/DDBJ databases">
        <title>Comparative genomics reveals that relaxation of natural selection precedes convergent phenotypic evolution of cavefish.</title>
        <authorList>
            <person name="Peng Z."/>
        </authorList>
    </citation>
    <scope>NUCLEOTIDE SEQUENCE</scope>
    <source>
        <tissue evidence="1">Muscle</tissue>
    </source>
</reference>
<evidence type="ECO:0000313" key="1">
    <source>
        <dbReference type="EMBL" id="KAI7813632.1"/>
    </source>
</evidence>
<dbReference type="PANTHER" id="PTHR34488:SF1">
    <property type="entry name" value="SI:CH211-245H14.1-RELATED"/>
    <property type="match status" value="1"/>
</dbReference>